<dbReference type="CDD" id="cd03181">
    <property type="entry name" value="GST_C_EF1Bgamma_like"/>
    <property type="match status" value="1"/>
</dbReference>
<sequence>MAAIQRRKTSAAKRNLAGVLVPVVLVVAGSKLPPAGLLRYARFSWKIARLPAPSHYTRRACDSNYVNFRGADLLIVRFRQTRFRAGRMENSRGQCKRIDRVANKTTRLGEIFPEKRLASSMRGRLIRQGKLANTPRMVDGRLDSSPIRDADESDAGANERPGLRPAGRKTDWPTQMHTVIINLLEILRNRADIHCAASSPGPAFPHTPSGVCAFFVPYFRVKEKSRDKLIAVTCISNHWLRILYTYPENFRAYKALIAAQFSGIQIKIADDFVFGETNKSEAFLKKFPLGKVSRLTRVTFVRLLYEFFLFLANDQLRGKTDIERALVIQWLGFADSEILPASCAWVFPLLGIMPYHKQTVEHAKEDIYKALAALNSHLLTRTYLVEERLTLADICVAMTLLHLYQYILEPELRKPYQNVNRWFQTVIYQPESIAVIGAFKLADKTIEYDPKKFAETQGKSSKKEKKEKESKKETKESKKECKVVTEKTAAVEDEADATEEALAAEPKKKNPFASMPKSSFDLDDFKRFYSNEDESKSIPYFWQKFDSENYSIWLSEYKYNNELTKVFMSCNLISGMYQRLDSLRKGAFASCCIFGEDNDNTISGIWVWRGQDLVFTLSPDWQVDFESYSWTKLDPSKDETKTLVEQYFSWVGTDKEGRKFNQGKVFK</sequence>
<dbReference type="SUPFAM" id="SSF89942">
    <property type="entry name" value="eEF1-gamma domain"/>
    <property type="match status" value="1"/>
</dbReference>
<dbReference type="PANTHER" id="PTHR43986:SF1">
    <property type="entry name" value="ELONGATION FACTOR 1-GAMMA"/>
    <property type="match status" value="1"/>
</dbReference>
<dbReference type="Gene3D" id="3.40.30.10">
    <property type="entry name" value="Glutaredoxin"/>
    <property type="match status" value="1"/>
</dbReference>
<dbReference type="Pfam" id="PF00647">
    <property type="entry name" value="EF1G"/>
    <property type="match status" value="1"/>
</dbReference>
<evidence type="ECO:0000256" key="3">
    <source>
        <dbReference type="ARBA" id="ARBA00030426"/>
    </source>
</evidence>
<keyword evidence="2 4" id="KW-0648">Protein biosynthesis</keyword>
<reference evidence="8 9" key="1">
    <citation type="submission" date="2016-03" db="EMBL/GenBank/DDBJ databases">
        <title>Trachymyrmex septentrionalis WGS genome.</title>
        <authorList>
            <person name="Nygaard S."/>
            <person name="Hu H."/>
            <person name="Boomsma J."/>
            <person name="Zhang G."/>
        </authorList>
    </citation>
    <scope>NUCLEOTIDE SEQUENCE [LARGE SCALE GENOMIC DNA]</scope>
    <source>
        <strain evidence="8">Tsep2-gDNA-1</strain>
        <tissue evidence="8">Whole body</tissue>
    </source>
</reference>
<dbReference type="PROSITE" id="PS50405">
    <property type="entry name" value="GST_CTER"/>
    <property type="match status" value="1"/>
</dbReference>
<evidence type="ECO:0000313" key="9">
    <source>
        <dbReference type="Proteomes" id="UP000078541"/>
    </source>
</evidence>
<dbReference type="CDD" id="cd03044">
    <property type="entry name" value="GST_N_EF1Bgamma"/>
    <property type="match status" value="1"/>
</dbReference>
<dbReference type="InterPro" id="IPR004046">
    <property type="entry name" value="GST_C"/>
</dbReference>
<feature type="region of interest" description="Disordered" evidence="5">
    <location>
        <begin position="136"/>
        <end position="169"/>
    </location>
</feature>
<dbReference type="PROSITE" id="PS50040">
    <property type="entry name" value="EF1G_C"/>
    <property type="match status" value="1"/>
</dbReference>
<dbReference type="InterPro" id="IPR010987">
    <property type="entry name" value="Glutathione-S-Trfase_C-like"/>
</dbReference>
<feature type="domain" description="GST C-terminal" evidence="7">
    <location>
        <begin position="320"/>
        <end position="453"/>
    </location>
</feature>
<protein>
    <recommendedName>
        <fullName evidence="3">eEF-1B gamma</fullName>
    </recommendedName>
</protein>
<feature type="compositionally biased region" description="Basic and acidic residues" evidence="5">
    <location>
        <begin position="464"/>
        <end position="479"/>
    </location>
</feature>
<evidence type="ECO:0000256" key="2">
    <source>
        <dbReference type="ARBA" id="ARBA00022917"/>
    </source>
</evidence>
<dbReference type="SMART" id="SM01183">
    <property type="entry name" value="EF1G"/>
    <property type="match status" value="1"/>
</dbReference>
<organism evidence="8 9">
    <name type="scientific">Trachymyrmex septentrionalis</name>
    <dbReference type="NCBI Taxonomy" id="34720"/>
    <lineage>
        <taxon>Eukaryota</taxon>
        <taxon>Metazoa</taxon>
        <taxon>Ecdysozoa</taxon>
        <taxon>Arthropoda</taxon>
        <taxon>Hexapoda</taxon>
        <taxon>Insecta</taxon>
        <taxon>Pterygota</taxon>
        <taxon>Neoptera</taxon>
        <taxon>Endopterygota</taxon>
        <taxon>Hymenoptera</taxon>
        <taxon>Apocrita</taxon>
        <taxon>Aculeata</taxon>
        <taxon>Formicoidea</taxon>
        <taxon>Formicidae</taxon>
        <taxon>Myrmicinae</taxon>
        <taxon>Trachymyrmex</taxon>
    </lineage>
</organism>
<evidence type="ECO:0000256" key="5">
    <source>
        <dbReference type="SAM" id="MobiDB-lite"/>
    </source>
</evidence>
<evidence type="ECO:0000259" key="6">
    <source>
        <dbReference type="PROSITE" id="PS50040"/>
    </source>
</evidence>
<gene>
    <name evidence="8" type="ORF">ALC56_12392</name>
</gene>
<dbReference type="Gene3D" id="3.30.70.1010">
    <property type="entry name" value="Translation elongation factor EF1B, gamma chain, conserved domain"/>
    <property type="match status" value="1"/>
</dbReference>
<dbReference type="Gene3D" id="1.20.1050.10">
    <property type="match status" value="1"/>
</dbReference>
<accession>A0A195EYE5</accession>
<evidence type="ECO:0000256" key="1">
    <source>
        <dbReference type="ARBA" id="ARBA00022768"/>
    </source>
</evidence>
<feature type="region of interest" description="Disordered" evidence="5">
    <location>
        <begin position="457"/>
        <end position="479"/>
    </location>
</feature>
<dbReference type="InterPro" id="IPR001662">
    <property type="entry name" value="EF1B_G_C"/>
</dbReference>
<dbReference type="Pfam" id="PF00043">
    <property type="entry name" value="GST_C"/>
    <property type="match status" value="1"/>
</dbReference>
<dbReference type="GO" id="GO:0005737">
    <property type="term" value="C:cytoplasm"/>
    <property type="evidence" value="ECO:0007669"/>
    <property type="project" value="TreeGrafter"/>
</dbReference>
<dbReference type="SUPFAM" id="SSF47616">
    <property type="entry name" value="GST C-terminal domain-like"/>
    <property type="match status" value="1"/>
</dbReference>
<name>A0A195EYE5_9HYME</name>
<dbReference type="PANTHER" id="PTHR43986">
    <property type="entry name" value="ELONGATION FACTOR 1-GAMMA"/>
    <property type="match status" value="1"/>
</dbReference>
<proteinExistence type="predicted"/>
<dbReference type="InterPro" id="IPR036282">
    <property type="entry name" value="Glutathione-S-Trfase_C_sf"/>
</dbReference>
<dbReference type="GO" id="GO:0005634">
    <property type="term" value="C:nucleus"/>
    <property type="evidence" value="ECO:0007669"/>
    <property type="project" value="TreeGrafter"/>
</dbReference>
<dbReference type="EMBL" id="KQ981906">
    <property type="protein sequence ID" value="KYN33243.1"/>
    <property type="molecule type" value="Genomic_DNA"/>
</dbReference>
<dbReference type="STRING" id="34720.A0A195EYE5"/>
<dbReference type="FunFam" id="3.30.70.1010:FF:000001">
    <property type="entry name" value="Elongation factor 1-gamma 1"/>
    <property type="match status" value="1"/>
</dbReference>
<evidence type="ECO:0000313" key="8">
    <source>
        <dbReference type="EMBL" id="KYN33243.1"/>
    </source>
</evidence>
<feature type="domain" description="EF-1-gamma C-terminal" evidence="6">
    <location>
        <begin position="508"/>
        <end position="667"/>
    </location>
</feature>
<dbReference type="Proteomes" id="UP000078541">
    <property type="component" value="Unassembled WGS sequence"/>
</dbReference>
<keyword evidence="9" id="KW-1185">Reference proteome</keyword>
<keyword evidence="1 4" id="KW-0251">Elongation factor</keyword>
<dbReference type="InterPro" id="IPR036433">
    <property type="entry name" value="EF1B_G_C_sf"/>
</dbReference>
<feature type="compositionally biased region" description="Basic and acidic residues" evidence="5">
    <location>
        <begin position="138"/>
        <end position="150"/>
    </location>
</feature>
<evidence type="ECO:0000259" key="7">
    <source>
        <dbReference type="PROSITE" id="PS50405"/>
    </source>
</evidence>
<dbReference type="InterPro" id="IPR050802">
    <property type="entry name" value="EF-GSTs"/>
</dbReference>
<dbReference type="AlphaFoldDB" id="A0A195EYE5"/>
<dbReference type="FunFam" id="1.20.1050.10:FF:000006">
    <property type="entry name" value="Elongation factor 1 gamma"/>
    <property type="match status" value="1"/>
</dbReference>
<dbReference type="GO" id="GO:0003746">
    <property type="term" value="F:translation elongation factor activity"/>
    <property type="evidence" value="ECO:0007669"/>
    <property type="project" value="UniProtKB-UniRule"/>
</dbReference>
<evidence type="ECO:0000256" key="4">
    <source>
        <dbReference type="PROSITE-ProRule" id="PRU00519"/>
    </source>
</evidence>